<comment type="caution">
    <text evidence="2">The sequence shown here is derived from an EMBL/GenBank/DDBJ whole genome shotgun (WGS) entry which is preliminary data.</text>
</comment>
<evidence type="ECO:0000313" key="2">
    <source>
        <dbReference type="EMBL" id="GLK82606.1"/>
    </source>
</evidence>
<dbReference type="GO" id="GO:0005576">
    <property type="term" value="C:extracellular region"/>
    <property type="evidence" value="ECO:0007669"/>
    <property type="project" value="TreeGrafter"/>
</dbReference>
<reference evidence="2" key="2">
    <citation type="submission" date="2023-01" db="EMBL/GenBank/DDBJ databases">
        <authorList>
            <person name="Sun Q."/>
            <person name="Evtushenko L."/>
        </authorList>
    </citation>
    <scope>NUCLEOTIDE SEQUENCE</scope>
    <source>
        <strain evidence="2">VKM B-2789</strain>
    </source>
</reference>
<keyword evidence="3" id="KW-1185">Reference proteome</keyword>
<dbReference type="InterPro" id="IPR052755">
    <property type="entry name" value="Lysozyme_Inhibitor_LprI"/>
</dbReference>
<feature type="signal peptide" evidence="1">
    <location>
        <begin position="1"/>
        <end position="27"/>
    </location>
</feature>
<keyword evidence="1" id="KW-0732">Signal</keyword>
<reference evidence="2" key="1">
    <citation type="journal article" date="2014" name="Int. J. Syst. Evol. Microbiol.">
        <title>Complete genome sequence of Corynebacterium casei LMG S-19264T (=DSM 44701T), isolated from a smear-ripened cheese.</title>
        <authorList>
            <consortium name="US DOE Joint Genome Institute (JGI-PGF)"/>
            <person name="Walter F."/>
            <person name="Albersmeier A."/>
            <person name="Kalinowski J."/>
            <person name="Ruckert C."/>
        </authorList>
    </citation>
    <scope>NUCLEOTIDE SEQUENCE</scope>
    <source>
        <strain evidence="2">VKM B-2789</strain>
    </source>
</reference>
<evidence type="ECO:0000313" key="3">
    <source>
        <dbReference type="Proteomes" id="UP001143330"/>
    </source>
</evidence>
<dbReference type="PANTHER" id="PTHR37549:SF1">
    <property type="entry name" value="LIPOPROTEIN LPRI"/>
    <property type="match status" value="1"/>
</dbReference>
<evidence type="ECO:0008006" key="4">
    <source>
        <dbReference type="Google" id="ProtNLM"/>
    </source>
</evidence>
<dbReference type="AlphaFoldDB" id="A0A9W6JRT4"/>
<evidence type="ECO:0000256" key="1">
    <source>
        <dbReference type="SAM" id="SignalP"/>
    </source>
</evidence>
<gene>
    <name evidence="2" type="ORF">GCM10017653_06750</name>
</gene>
<dbReference type="EMBL" id="BSFM01000003">
    <property type="protein sequence ID" value="GLK82606.1"/>
    <property type="molecule type" value="Genomic_DNA"/>
</dbReference>
<sequence>MTSAILAGGLGFFATLVAAFAPVPAGAASFDCGKARTPDERAVCADTALSALDSEMGALWFSYSRFQLMMGANGARRDDARAFLAARAKCGADASCLAPLYRQRNAALKQQIAAAITNVTHQADTDPTPAAPAPQPVMDEVAGLFAQCRAAGGELKGNAWPEMMSADLDHDGRPDYLLNAQNLRCDGAATAYCANDGCDISVSLSSAGYAPMKLRGSRPTLVQGTEQTTLDIWVDRFQCDNAAPGAACWGSWRWNGSALKPSYAVRAAP</sequence>
<dbReference type="RefSeq" id="WP_213363233.1">
    <property type="nucleotide sequence ID" value="NZ_BSFM01000003.1"/>
</dbReference>
<feature type="chain" id="PRO_5040960418" description="Lysozyme inhibitor LprI N-terminal domain-containing protein" evidence="1">
    <location>
        <begin position="28"/>
        <end position="269"/>
    </location>
</feature>
<organism evidence="2 3">
    <name type="scientific">Ancylobacter defluvii</name>
    <dbReference type="NCBI Taxonomy" id="1282440"/>
    <lineage>
        <taxon>Bacteria</taxon>
        <taxon>Pseudomonadati</taxon>
        <taxon>Pseudomonadota</taxon>
        <taxon>Alphaproteobacteria</taxon>
        <taxon>Hyphomicrobiales</taxon>
        <taxon>Xanthobacteraceae</taxon>
        <taxon>Ancylobacter</taxon>
    </lineage>
</organism>
<accession>A0A9W6JRT4</accession>
<proteinExistence type="predicted"/>
<protein>
    <recommendedName>
        <fullName evidence="4">Lysozyme inhibitor LprI N-terminal domain-containing protein</fullName>
    </recommendedName>
</protein>
<dbReference type="PANTHER" id="PTHR37549">
    <property type="entry name" value="LIPOPROTEIN LPRI"/>
    <property type="match status" value="1"/>
</dbReference>
<dbReference type="Proteomes" id="UP001143330">
    <property type="component" value="Unassembled WGS sequence"/>
</dbReference>
<name>A0A9W6JRT4_9HYPH</name>